<keyword evidence="2 5" id="KW-0649">Protein kinase inhibitor</keyword>
<feature type="region of interest" description="Disordered" evidence="3">
    <location>
        <begin position="70"/>
        <end position="125"/>
    </location>
</feature>
<dbReference type="GO" id="GO:0051726">
    <property type="term" value="P:regulation of cell cycle"/>
    <property type="evidence" value="ECO:0007669"/>
    <property type="project" value="InterPro"/>
</dbReference>
<gene>
    <name evidence="5" type="ORF">Cni_G06754</name>
</gene>
<dbReference type="Gene3D" id="4.10.365.10">
    <property type="entry name" value="p27"/>
    <property type="match status" value="1"/>
</dbReference>
<sequence>MTKSQGSGMGKYVKKANVNSKETAAPVEAAHHQPYLGVRTRAKTLALKRLQESSPDDSSCYLQLRSRRLEKHLRSTSSVRSRAASKNSSLAKPGPNPSPSPKMSSNQEAGMGEHPANSNSVGSVSSTNRCLKRAKMETAAAAAEASFGKNALELDASRSVRETTPCSLIKDSEAIETPSSTTRRTKFSASNKKQASVASTIPTTLEMEELFAGPEQLHQRNFIEKYNFDVAKDQPLPGRYEWVKLDS</sequence>
<dbReference type="Proteomes" id="UP001327560">
    <property type="component" value="Chromosome 2"/>
</dbReference>
<organism evidence="5 6">
    <name type="scientific">Canna indica</name>
    <name type="common">Indian-shot</name>
    <dbReference type="NCBI Taxonomy" id="4628"/>
    <lineage>
        <taxon>Eukaryota</taxon>
        <taxon>Viridiplantae</taxon>
        <taxon>Streptophyta</taxon>
        <taxon>Embryophyta</taxon>
        <taxon>Tracheophyta</taxon>
        <taxon>Spermatophyta</taxon>
        <taxon>Magnoliopsida</taxon>
        <taxon>Liliopsida</taxon>
        <taxon>Zingiberales</taxon>
        <taxon>Cannaceae</taxon>
        <taxon>Canna</taxon>
    </lineage>
</organism>
<evidence type="ECO:0000313" key="6">
    <source>
        <dbReference type="Proteomes" id="UP001327560"/>
    </source>
</evidence>
<proteinExistence type="inferred from homology"/>
<feature type="compositionally biased region" description="Low complexity" evidence="3">
    <location>
        <begin position="75"/>
        <end position="85"/>
    </location>
</feature>
<dbReference type="Pfam" id="PF02234">
    <property type="entry name" value="CDI"/>
    <property type="match status" value="1"/>
</dbReference>
<comment type="similarity">
    <text evidence="1">Belongs to the CDI family. ICK/KRP subfamily.</text>
</comment>
<reference evidence="5 6" key="1">
    <citation type="submission" date="2023-10" db="EMBL/GenBank/DDBJ databases">
        <title>Chromosome-scale genome assembly provides insights into flower coloration mechanisms of Canna indica.</title>
        <authorList>
            <person name="Li C."/>
        </authorList>
    </citation>
    <scope>NUCLEOTIDE SEQUENCE [LARGE SCALE GENOMIC DNA]</scope>
    <source>
        <tissue evidence="5">Flower</tissue>
    </source>
</reference>
<dbReference type="InterPro" id="IPR003175">
    <property type="entry name" value="CDI_dom"/>
</dbReference>
<dbReference type="PIRSF" id="PIRSF017811">
    <property type="entry name" value="CDK_inhib_pln"/>
    <property type="match status" value="1"/>
</dbReference>
<evidence type="ECO:0000259" key="4">
    <source>
        <dbReference type="Pfam" id="PF02234"/>
    </source>
</evidence>
<dbReference type="AlphaFoldDB" id="A0AAQ3K2F4"/>
<dbReference type="InterPro" id="IPR044275">
    <property type="entry name" value="KRP"/>
</dbReference>
<protein>
    <submittedName>
        <fullName evidence="5">Cyclin-dependent kinase inhibitor 4 isoform X1</fullName>
    </submittedName>
</protein>
<dbReference type="GO" id="GO:0004861">
    <property type="term" value="F:cyclin-dependent protein serine/threonine kinase inhibitor activity"/>
    <property type="evidence" value="ECO:0007669"/>
    <property type="project" value="InterPro"/>
</dbReference>
<evidence type="ECO:0000256" key="3">
    <source>
        <dbReference type="SAM" id="MobiDB-lite"/>
    </source>
</evidence>
<evidence type="ECO:0000256" key="1">
    <source>
        <dbReference type="ARBA" id="ARBA00010274"/>
    </source>
</evidence>
<evidence type="ECO:0000313" key="5">
    <source>
        <dbReference type="EMBL" id="WOK98045.1"/>
    </source>
</evidence>
<dbReference type="PANTHER" id="PTHR46776">
    <property type="entry name" value="CYCLIN-DEPENDENT KINASE INHIBITOR 4-RELATED"/>
    <property type="match status" value="1"/>
</dbReference>
<name>A0AAQ3K2F4_9LILI</name>
<accession>A0AAQ3K2F4</accession>
<feature type="domain" description="Cyclin-dependent kinase inhibitor" evidence="4">
    <location>
        <begin position="201"/>
        <end position="245"/>
    </location>
</feature>
<dbReference type="InterPro" id="IPR044898">
    <property type="entry name" value="CDI_dom_sf"/>
</dbReference>
<dbReference type="GO" id="GO:0005634">
    <property type="term" value="C:nucleus"/>
    <property type="evidence" value="ECO:0007669"/>
    <property type="project" value="InterPro"/>
</dbReference>
<evidence type="ECO:0000256" key="2">
    <source>
        <dbReference type="ARBA" id="ARBA00023013"/>
    </source>
</evidence>
<dbReference type="EMBL" id="CP136891">
    <property type="protein sequence ID" value="WOK98045.1"/>
    <property type="molecule type" value="Genomic_DNA"/>
</dbReference>
<keyword evidence="6" id="KW-1185">Reference proteome</keyword>